<dbReference type="Gene3D" id="3.30.30.60">
    <property type="entry name" value="D-lysine 5,6-aminomutase beta subunit KamE, N-terminal domain"/>
    <property type="match status" value="1"/>
</dbReference>
<dbReference type="PROSITE" id="PS51332">
    <property type="entry name" value="B12_BINDING"/>
    <property type="match status" value="1"/>
</dbReference>
<dbReference type="InterPro" id="IPR036843">
    <property type="entry name" value="KamE_N_sf"/>
</dbReference>
<evidence type="ECO:0000313" key="3">
    <source>
        <dbReference type="Proteomes" id="UP000732377"/>
    </source>
</evidence>
<dbReference type="Pfam" id="PF16554">
    <property type="entry name" value="OAM_dimer"/>
    <property type="match status" value="1"/>
</dbReference>
<accession>A0A953IAV8</accession>
<dbReference type="EMBL" id="PIUK01000160">
    <property type="protein sequence ID" value="MBY6277304.1"/>
    <property type="molecule type" value="Genomic_DNA"/>
</dbReference>
<dbReference type="RefSeq" id="WP_273380482.1">
    <property type="nucleotide sequence ID" value="NZ_PIUK01000160.1"/>
</dbReference>
<dbReference type="GO" id="GO:0031419">
    <property type="term" value="F:cobalamin binding"/>
    <property type="evidence" value="ECO:0007669"/>
    <property type="project" value="InterPro"/>
</dbReference>
<proteinExistence type="predicted"/>
<dbReference type="SUPFAM" id="SSF117778">
    <property type="entry name" value="D-lysine 5,6-aminomutase beta subunit KamE, N-terminal domain"/>
    <property type="match status" value="1"/>
</dbReference>
<protein>
    <recommendedName>
        <fullName evidence="1">B12-binding domain-containing protein</fullName>
    </recommendedName>
</protein>
<feature type="domain" description="B12-binding" evidence="1">
    <location>
        <begin position="103"/>
        <end position="245"/>
    </location>
</feature>
<evidence type="ECO:0000313" key="2">
    <source>
        <dbReference type="EMBL" id="MBY6277304.1"/>
    </source>
</evidence>
<organism evidence="2 3">
    <name type="scientific">Symbiobacterium thermophilum</name>
    <dbReference type="NCBI Taxonomy" id="2734"/>
    <lineage>
        <taxon>Bacteria</taxon>
        <taxon>Bacillati</taxon>
        <taxon>Bacillota</taxon>
        <taxon>Clostridia</taxon>
        <taxon>Eubacteriales</taxon>
        <taxon>Symbiobacteriaceae</taxon>
        <taxon>Symbiobacterium</taxon>
    </lineage>
</organism>
<dbReference type="InterPro" id="IPR028991">
    <property type="entry name" value="KamE_N"/>
</dbReference>
<reference evidence="2" key="1">
    <citation type="submission" date="2017-11" db="EMBL/GenBank/DDBJ databases">
        <title>Three new genomes from thermophilic consortium.</title>
        <authorList>
            <person name="Quaggio R."/>
            <person name="Amgarten D."/>
            <person name="Setubal J.C."/>
        </authorList>
    </citation>
    <scope>NUCLEOTIDE SEQUENCE</scope>
    <source>
        <strain evidence="2">ZCTH01-B2</strain>
    </source>
</reference>
<sequence>MSRVVLPYGDTTGDGAVQLSFTLPVPAGSLAREAARQLCLKMNLDNPQVVAMRDVGGGYTFFVVYAKATQGVDLEAIRVPEVEAPKWSMEEIDRMIADRLGRPIRVVGACTGTDAHTVGLDAILNMKGYRGDYGLERYQGFRVWNLGSQVPNEVLVAKAREVEADAVLVSQVVTQKNVHLSNLTGLVDLLEAEGMRDRVILIAGGPRITHELAVELGYDAGFGPGTLPSQVAAFIVKTLLERQPQ</sequence>
<evidence type="ECO:0000259" key="1">
    <source>
        <dbReference type="PROSITE" id="PS51332"/>
    </source>
</evidence>
<dbReference type="GO" id="GO:0046872">
    <property type="term" value="F:metal ion binding"/>
    <property type="evidence" value="ECO:0007669"/>
    <property type="project" value="InterPro"/>
</dbReference>
<name>A0A953IAV8_SYMTR</name>
<dbReference type="Pfam" id="PF02310">
    <property type="entry name" value="B12-binding"/>
    <property type="match status" value="1"/>
</dbReference>
<dbReference type="Proteomes" id="UP000732377">
    <property type="component" value="Unassembled WGS sequence"/>
</dbReference>
<gene>
    <name evidence="2" type="ORF">CWE10_14015</name>
</gene>
<dbReference type="InterPro" id="IPR006158">
    <property type="entry name" value="Cobalamin-bd"/>
</dbReference>
<dbReference type="AlphaFoldDB" id="A0A953IAV8"/>
<dbReference type="Gene3D" id="3.40.50.280">
    <property type="entry name" value="Cobalamin-binding domain"/>
    <property type="match status" value="1"/>
</dbReference>
<dbReference type="SUPFAM" id="SSF52242">
    <property type="entry name" value="Cobalamin (vitamin B12)-binding domain"/>
    <property type="match status" value="1"/>
</dbReference>
<dbReference type="InterPro" id="IPR036724">
    <property type="entry name" value="Cobalamin-bd_sf"/>
</dbReference>
<comment type="caution">
    <text evidence="2">The sequence shown here is derived from an EMBL/GenBank/DDBJ whole genome shotgun (WGS) entry which is preliminary data.</text>
</comment>
<dbReference type="GO" id="GO:0046983">
    <property type="term" value="F:protein dimerization activity"/>
    <property type="evidence" value="ECO:0007669"/>
    <property type="project" value="InterPro"/>
</dbReference>